<keyword evidence="3" id="KW-1185">Reference proteome</keyword>
<keyword evidence="1" id="KW-0812">Transmembrane</keyword>
<organism evidence="2 3">
    <name type="scientific">Brevundimonas kwangchunensis</name>
    <dbReference type="NCBI Taxonomy" id="322163"/>
    <lineage>
        <taxon>Bacteria</taxon>
        <taxon>Pseudomonadati</taxon>
        <taxon>Pseudomonadota</taxon>
        <taxon>Alphaproteobacteria</taxon>
        <taxon>Caulobacterales</taxon>
        <taxon>Caulobacteraceae</taxon>
        <taxon>Brevundimonas</taxon>
    </lineage>
</organism>
<name>A0ABP3SE69_9CAUL</name>
<feature type="transmembrane region" description="Helical" evidence="1">
    <location>
        <begin position="16"/>
        <end position="36"/>
    </location>
</feature>
<reference evidence="3" key="1">
    <citation type="journal article" date="2019" name="Int. J. Syst. Evol. Microbiol.">
        <title>The Global Catalogue of Microorganisms (GCM) 10K type strain sequencing project: providing services to taxonomists for standard genome sequencing and annotation.</title>
        <authorList>
            <consortium name="The Broad Institute Genomics Platform"/>
            <consortium name="The Broad Institute Genome Sequencing Center for Infectious Disease"/>
            <person name="Wu L."/>
            <person name="Ma J."/>
        </authorList>
    </citation>
    <scope>NUCLEOTIDE SEQUENCE [LARGE SCALE GENOMIC DNA]</scope>
    <source>
        <strain evidence="3">JCM 12928</strain>
    </source>
</reference>
<sequence>MTAVDTSRRTRATRRGLKGVAGVLTFVCTVLFLLAIEQKQAVEAWAAIRDGAVPAVQRMTSWVADGASDGVSGLKQAAQGADRPLAAAADADVVLAGEFAPADEATRETVGGAAFVRSLIQLESGDVFRTRPLRIAAGRERFVHDGQTFAARFGAPADAQIELRQIVPHARQQAVAPTALCGGEVPGAVALLHRRGRVDMMLFRARTVVGADAPAGSLCGVWSFRER</sequence>
<comment type="caution">
    <text evidence="2">The sequence shown here is derived from an EMBL/GenBank/DDBJ whole genome shotgun (WGS) entry which is preliminary data.</text>
</comment>
<keyword evidence="1" id="KW-0472">Membrane</keyword>
<dbReference type="Proteomes" id="UP001501352">
    <property type="component" value="Unassembled WGS sequence"/>
</dbReference>
<evidence type="ECO:0000313" key="2">
    <source>
        <dbReference type="EMBL" id="GAA0629651.1"/>
    </source>
</evidence>
<accession>A0ABP3SE69</accession>
<gene>
    <name evidence="2" type="ORF">GCM10009422_28920</name>
</gene>
<proteinExistence type="predicted"/>
<dbReference type="RefSeq" id="WP_343794708.1">
    <property type="nucleotide sequence ID" value="NZ_BAAAGA010000008.1"/>
</dbReference>
<evidence type="ECO:0000313" key="3">
    <source>
        <dbReference type="Proteomes" id="UP001501352"/>
    </source>
</evidence>
<dbReference type="EMBL" id="BAAAGA010000008">
    <property type="protein sequence ID" value="GAA0629651.1"/>
    <property type="molecule type" value="Genomic_DNA"/>
</dbReference>
<evidence type="ECO:0000256" key="1">
    <source>
        <dbReference type="SAM" id="Phobius"/>
    </source>
</evidence>
<keyword evidence="1" id="KW-1133">Transmembrane helix</keyword>
<protein>
    <submittedName>
        <fullName evidence="2">Uncharacterized protein</fullName>
    </submittedName>
</protein>